<name>A0A0Q3H5X8_BRADI</name>
<dbReference type="EMBL" id="CM000880">
    <property type="protein sequence ID" value="KQK18303.1"/>
    <property type="molecule type" value="Genomic_DNA"/>
</dbReference>
<reference evidence="2" key="2">
    <citation type="submission" date="2017-06" db="EMBL/GenBank/DDBJ databases">
        <title>WGS assembly of Brachypodium distachyon.</title>
        <authorList>
            <consortium name="The International Brachypodium Initiative"/>
            <person name="Lucas S."/>
            <person name="Harmon-Smith M."/>
            <person name="Lail K."/>
            <person name="Tice H."/>
            <person name="Grimwood J."/>
            <person name="Bruce D."/>
            <person name="Barry K."/>
            <person name="Shu S."/>
            <person name="Lindquist E."/>
            <person name="Wang M."/>
            <person name="Pitluck S."/>
            <person name="Vogel J.P."/>
            <person name="Garvin D.F."/>
            <person name="Mockler T.C."/>
            <person name="Schmutz J."/>
            <person name="Rokhsar D."/>
            <person name="Bevan M.W."/>
        </authorList>
    </citation>
    <scope>NUCLEOTIDE SEQUENCE</scope>
    <source>
        <strain evidence="2">Bd21</strain>
    </source>
</reference>
<organism evidence="2">
    <name type="scientific">Brachypodium distachyon</name>
    <name type="common">Purple false brome</name>
    <name type="synonym">Trachynia distachya</name>
    <dbReference type="NCBI Taxonomy" id="15368"/>
    <lineage>
        <taxon>Eukaryota</taxon>
        <taxon>Viridiplantae</taxon>
        <taxon>Streptophyta</taxon>
        <taxon>Embryophyta</taxon>
        <taxon>Tracheophyta</taxon>
        <taxon>Spermatophyta</taxon>
        <taxon>Magnoliopsida</taxon>
        <taxon>Liliopsida</taxon>
        <taxon>Poales</taxon>
        <taxon>Poaceae</taxon>
        <taxon>BOP clade</taxon>
        <taxon>Pooideae</taxon>
        <taxon>Stipodae</taxon>
        <taxon>Brachypodieae</taxon>
        <taxon>Brachypodium</taxon>
    </lineage>
</organism>
<evidence type="ECO:0000313" key="2">
    <source>
        <dbReference type="EMBL" id="KQK18303.1"/>
    </source>
</evidence>
<accession>A0A0Q3H5X8</accession>
<feature type="region of interest" description="Disordered" evidence="1">
    <location>
        <begin position="42"/>
        <end position="63"/>
    </location>
</feature>
<dbReference type="EnsemblPlants" id="KQK18303">
    <property type="protein sequence ID" value="KQK18303"/>
    <property type="gene ID" value="BRADI_1g41326v3"/>
</dbReference>
<evidence type="ECO:0000313" key="4">
    <source>
        <dbReference type="Proteomes" id="UP000008810"/>
    </source>
</evidence>
<gene>
    <name evidence="2" type="ORF">BRADI_1g41326v3</name>
</gene>
<feature type="compositionally biased region" description="Gly residues" evidence="1">
    <location>
        <begin position="11"/>
        <end position="20"/>
    </location>
</feature>
<proteinExistence type="predicted"/>
<keyword evidence="4" id="KW-1185">Reference proteome</keyword>
<evidence type="ECO:0000256" key="1">
    <source>
        <dbReference type="SAM" id="MobiDB-lite"/>
    </source>
</evidence>
<feature type="compositionally biased region" description="Polar residues" evidence="1">
    <location>
        <begin position="53"/>
        <end position="63"/>
    </location>
</feature>
<dbReference type="InParanoid" id="A0A0Q3H5X8"/>
<dbReference type="AlphaFoldDB" id="A0A0Q3H5X8"/>
<protein>
    <submittedName>
        <fullName evidence="2 3">Uncharacterized protein</fullName>
    </submittedName>
</protein>
<dbReference type="Gramene" id="KQK18303">
    <property type="protein sequence ID" value="KQK18303"/>
    <property type="gene ID" value="BRADI_1g41326v3"/>
</dbReference>
<reference evidence="3" key="3">
    <citation type="submission" date="2018-08" db="UniProtKB">
        <authorList>
            <consortium name="EnsemblPlants"/>
        </authorList>
    </citation>
    <scope>IDENTIFICATION</scope>
    <source>
        <strain evidence="3">cv. Bd21</strain>
    </source>
</reference>
<dbReference type="Proteomes" id="UP000008810">
    <property type="component" value="Chromosome 1"/>
</dbReference>
<feature type="region of interest" description="Disordered" evidence="1">
    <location>
        <begin position="1"/>
        <end position="24"/>
    </location>
</feature>
<reference evidence="2 3" key="1">
    <citation type="journal article" date="2010" name="Nature">
        <title>Genome sequencing and analysis of the model grass Brachypodium distachyon.</title>
        <authorList>
            <consortium name="International Brachypodium Initiative"/>
        </authorList>
    </citation>
    <scope>NUCLEOTIDE SEQUENCE [LARGE SCALE GENOMIC DNA]</scope>
    <source>
        <strain evidence="2 3">Bd21</strain>
    </source>
</reference>
<sequence>MSNIVNDNCGSGNGSGGQNGGRQVVQPLQLNLGPMVAAPPAVAVEEGDGGNGSNMSWPTSCVSSDGSPSREDVILCQSNRCFTLCIVTKKEFPRCLNCKWPSLLIRNVGDRDQSSSK</sequence>
<evidence type="ECO:0000313" key="3">
    <source>
        <dbReference type="EnsemblPlants" id="KQK18303"/>
    </source>
</evidence>